<comment type="caution">
    <text evidence="1">The sequence shown here is derived from an EMBL/GenBank/DDBJ whole genome shotgun (WGS) entry which is preliminary data.</text>
</comment>
<protein>
    <submittedName>
        <fullName evidence="1">Uncharacterized protein</fullName>
    </submittedName>
</protein>
<dbReference type="EMBL" id="JAHBAY010000003">
    <property type="protein sequence ID" value="MBT0768763.1"/>
    <property type="molecule type" value="Genomic_DNA"/>
</dbReference>
<organism evidence="1 2">
    <name type="scientific">Kineosporia corallincola</name>
    <dbReference type="NCBI Taxonomy" id="2835133"/>
    <lineage>
        <taxon>Bacteria</taxon>
        <taxon>Bacillati</taxon>
        <taxon>Actinomycetota</taxon>
        <taxon>Actinomycetes</taxon>
        <taxon>Kineosporiales</taxon>
        <taxon>Kineosporiaceae</taxon>
        <taxon>Kineosporia</taxon>
    </lineage>
</organism>
<sequence length="75" mass="8042">MAVCNDTGLDEDDLAEEAALAGSVNLYRVEGVDPRYAVIGVPTDDAGTENGDPELFSIEQDQMPAEVWTRLQEAG</sequence>
<gene>
    <name evidence="1" type="ORF">KIH74_07490</name>
</gene>
<keyword evidence="2" id="KW-1185">Reference proteome</keyword>
<dbReference type="RefSeq" id="WP_214155070.1">
    <property type="nucleotide sequence ID" value="NZ_JAHBAY010000003.1"/>
</dbReference>
<name>A0ABS5TFA0_9ACTN</name>
<dbReference type="Proteomes" id="UP001197247">
    <property type="component" value="Unassembled WGS sequence"/>
</dbReference>
<accession>A0ABS5TFA0</accession>
<evidence type="ECO:0000313" key="1">
    <source>
        <dbReference type="EMBL" id="MBT0768763.1"/>
    </source>
</evidence>
<evidence type="ECO:0000313" key="2">
    <source>
        <dbReference type="Proteomes" id="UP001197247"/>
    </source>
</evidence>
<reference evidence="1 2" key="1">
    <citation type="submission" date="2021-05" db="EMBL/GenBank/DDBJ databases">
        <title>Kineosporia and Streptomyces sp. nov. two new marine actinobacteria isolated from Coral.</title>
        <authorList>
            <person name="Buangrab K."/>
            <person name="Sutthacheep M."/>
            <person name="Yeemin T."/>
            <person name="Harunari E."/>
            <person name="Igarashi Y."/>
            <person name="Kanchanasin P."/>
            <person name="Tanasupawat S."/>
            <person name="Phongsopitanun W."/>
        </authorList>
    </citation>
    <scope>NUCLEOTIDE SEQUENCE [LARGE SCALE GENOMIC DNA]</scope>
    <source>
        <strain evidence="1 2">J2-2</strain>
    </source>
</reference>
<proteinExistence type="predicted"/>